<dbReference type="SMART" id="SM00530">
    <property type="entry name" value="HTH_XRE"/>
    <property type="match status" value="1"/>
</dbReference>
<name>A0ABW5HTH8_9PSEU</name>
<feature type="domain" description="HTH cro/C1-type" evidence="1">
    <location>
        <begin position="14"/>
        <end position="69"/>
    </location>
</feature>
<protein>
    <submittedName>
        <fullName evidence="2">Helix-turn-helix transcriptional regulator</fullName>
    </submittedName>
</protein>
<organism evidence="2 3">
    <name type="scientific">Amycolatopsis albidoflavus</name>
    <dbReference type="NCBI Taxonomy" id="102226"/>
    <lineage>
        <taxon>Bacteria</taxon>
        <taxon>Bacillati</taxon>
        <taxon>Actinomycetota</taxon>
        <taxon>Actinomycetes</taxon>
        <taxon>Pseudonocardiales</taxon>
        <taxon>Pseudonocardiaceae</taxon>
        <taxon>Amycolatopsis</taxon>
    </lineage>
</organism>
<dbReference type="EMBL" id="JBHUKQ010000008">
    <property type="protein sequence ID" value="MFD2480291.1"/>
    <property type="molecule type" value="Genomic_DNA"/>
</dbReference>
<comment type="caution">
    <text evidence="2">The sequence shown here is derived from an EMBL/GenBank/DDBJ whole genome shotgun (WGS) entry which is preliminary data.</text>
</comment>
<reference evidence="3" key="1">
    <citation type="journal article" date="2019" name="Int. J. Syst. Evol. Microbiol.">
        <title>The Global Catalogue of Microorganisms (GCM) 10K type strain sequencing project: providing services to taxonomists for standard genome sequencing and annotation.</title>
        <authorList>
            <consortium name="The Broad Institute Genomics Platform"/>
            <consortium name="The Broad Institute Genome Sequencing Center for Infectious Disease"/>
            <person name="Wu L."/>
            <person name="Ma J."/>
        </authorList>
    </citation>
    <scope>NUCLEOTIDE SEQUENCE [LARGE SCALE GENOMIC DNA]</scope>
    <source>
        <strain evidence="3">CGMCC 4.7638</strain>
    </source>
</reference>
<dbReference type="SUPFAM" id="SSF47413">
    <property type="entry name" value="lambda repressor-like DNA-binding domains"/>
    <property type="match status" value="1"/>
</dbReference>
<dbReference type="Gene3D" id="1.10.260.40">
    <property type="entry name" value="lambda repressor-like DNA-binding domains"/>
    <property type="match status" value="1"/>
</dbReference>
<evidence type="ECO:0000259" key="1">
    <source>
        <dbReference type="SMART" id="SM00530"/>
    </source>
</evidence>
<dbReference type="Proteomes" id="UP001597542">
    <property type="component" value="Unassembled WGS sequence"/>
</dbReference>
<keyword evidence="3" id="KW-1185">Reference proteome</keyword>
<dbReference type="Pfam" id="PF19054">
    <property type="entry name" value="DUF5753"/>
    <property type="match status" value="1"/>
</dbReference>
<proteinExistence type="predicted"/>
<evidence type="ECO:0000313" key="2">
    <source>
        <dbReference type="EMBL" id="MFD2480291.1"/>
    </source>
</evidence>
<dbReference type="InterPro" id="IPR043917">
    <property type="entry name" value="DUF5753"/>
</dbReference>
<evidence type="ECO:0000313" key="3">
    <source>
        <dbReference type="Proteomes" id="UP001597542"/>
    </source>
</evidence>
<dbReference type="InterPro" id="IPR001387">
    <property type="entry name" value="Cro/C1-type_HTH"/>
</dbReference>
<accession>A0ABW5HTH8</accession>
<gene>
    <name evidence="2" type="ORF">ACFSUT_08410</name>
</gene>
<dbReference type="Pfam" id="PF13560">
    <property type="entry name" value="HTH_31"/>
    <property type="match status" value="1"/>
</dbReference>
<dbReference type="InterPro" id="IPR010982">
    <property type="entry name" value="Lambda_DNA-bd_dom_sf"/>
</dbReference>
<sequence length="295" mass="32292">MATSTRTTRELGSLLRSARKASGKKVDEVATHVDQAPSSVSRYELGELKTSWPMIKTILEFVGVSAGDPVMEDAWGLYQAAKNEPKPVSLPKGASAAFRRLVHETGDATGLRELATTLIPGMMQDERYMMALAQALGDPTRRAIAVRKQRQVRLDHQCRKPLWYHAVLDEICLTRVVGEPSVMLAQLEHLDRLAQQPNVTLQVVPKEAGDYGAATGGLTLVDYEPGVPSWVYFEYQAGASVVDNPDDVQRFAKVFDNAAGLSRETGELQWKGPALSPDETASFIRQQIGVLTSDA</sequence>
<dbReference type="RefSeq" id="WP_344287398.1">
    <property type="nucleotide sequence ID" value="NZ_BAAAHV010000028.1"/>
</dbReference>
<dbReference type="CDD" id="cd00093">
    <property type="entry name" value="HTH_XRE"/>
    <property type="match status" value="1"/>
</dbReference>